<dbReference type="GO" id="GO:0004386">
    <property type="term" value="F:helicase activity"/>
    <property type="evidence" value="ECO:0007669"/>
    <property type="project" value="UniProtKB-KW"/>
</dbReference>
<name>A0A2K8NCL8_9BACL</name>
<dbReference type="CDD" id="cd18793">
    <property type="entry name" value="SF2_C_SNF"/>
    <property type="match status" value="1"/>
</dbReference>
<keyword evidence="8" id="KW-1185">Reference proteome</keyword>
<dbReference type="InterPro" id="IPR027417">
    <property type="entry name" value="P-loop_NTPase"/>
</dbReference>
<evidence type="ECO:0000256" key="1">
    <source>
        <dbReference type="ARBA" id="ARBA00022741"/>
    </source>
</evidence>
<dbReference type="EMBL" id="CP024955">
    <property type="protein sequence ID" value="ATY86437.1"/>
    <property type="molecule type" value="Genomic_DNA"/>
</dbReference>
<evidence type="ECO:0000259" key="5">
    <source>
        <dbReference type="PROSITE" id="PS51192"/>
    </source>
</evidence>
<keyword evidence="4" id="KW-0067">ATP-binding</keyword>
<accession>A0A2K8NCL8</accession>
<dbReference type="InterPro" id="IPR049730">
    <property type="entry name" value="SNF2/RAD54-like_C"/>
</dbReference>
<dbReference type="Pfam" id="PF00176">
    <property type="entry name" value="SNF2-rel_dom"/>
    <property type="match status" value="1"/>
</dbReference>
<dbReference type="SUPFAM" id="SSF52540">
    <property type="entry name" value="P-loop containing nucleoside triphosphate hydrolases"/>
    <property type="match status" value="2"/>
</dbReference>
<protein>
    <submittedName>
        <fullName evidence="7">ATP-dependent helicase</fullName>
    </submittedName>
</protein>
<dbReference type="RefSeq" id="WP_100669194.1">
    <property type="nucleotide sequence ID" value="NZ_CP024955.1"/>
</dbReference>
<gene>
    <name evidence="7" type="ORF">CVV65_04985</name>
</gene>
<dbReference type="KEGG" id="kyr:CVV65_04985"/>
<dbReference type="InterPro" id="IPR001650">
    <property type="entry name" value="Helicase_C-like"/>
</dbReference>
<proteinExistence type="predicted"/>
<dbReference type="SMART" id="SM00490">
    <property type="entry name" value="HELICc"/>
    <property type="match status" value="1"/>
</dbReference>
<dbReference type="PROSITE" id="PS51194">
    <property type="entry name" value="HELICASE_CTER"/>
    <property type="match status" value="1"/>
</dbReference>
<keyword evidence="2" id="KW-0378">Hydrolase</keyword>
<evidence type="ECO:0000256" key="4">
    <source>
        <dbReference type="ARBA" id="ARBA00022840"/>
    </source>
</evidence>
<reference evidence="8" key="1">
    <citation type="submission" date="2017-11" db="EMBL/GenBank/DDBJ databases">
        <title>Complete Genome Sequence of Kyrpidia sp. Strain EA-1, a thermophilic, hydrogen-oxidizing Bacterium, isolated from the Azores.</title>
        <authorList>
            <person name="Reiner J.E."/>
            <person name="Lapp C.J."/>
            <person name="Bunk B."/>
            <person name="Gescher J."/>
        </authorList>
    </citation>
    <scope>NUCLEOTIDE SEQUENCE [LARGE SCALE GENOMIC DNA]</scope>
    <source>
        <strain evidence="8">EA-1</strain>
    </source>
</reference>
<dbReference type="OrthoDB" id="9814088at2"/>
<dbReference type="SMART" id="SM00487">
    <property type="entry name" value="DEXDc"/>
    <property type="match status" value="1"/>
</dbReference>
<dbReference type="Proteomes" id="UP000231932">
    <property type="component" value="Chromosome"/>
</dbReference>
<keyword evidence="1" id="KW-0547">Nucleotide-binding</keyword>
<evidence type="ECO:0000259" key="6">
    <source>
        <dbReference type="PROSITE" id="PS51194"/>
    </source>
</evidence>
<feature type="domain" description="Helicase C-terminal" evidence="6">
    <location>
        <begin position="367"/>
        <end position="511"/>
    </location>
</feature>
<dbReference type="Gene3D" id="3.40.50.300">
    <property type="entry name" value="P-loop containing nucleotide triphosphate hydrolases"/>
    <property type="match status" value="1"/>
</dbReference>
<dbReference type="InterPro" id="IPR057342">
    <property type="entry name" value="DEXDc_RapA"/>
</dbReference>
<evidence type="ECO:0000313" key="7">
    <source>
        <dbReference type="EMBL" id="ATY86437.1"/>
    </source>
</evidence>
<organism evidence="7 8">
    <name type="scientific">Kyrpidia spormannii</name>
    <dbReference type="NCBI Taxonomy" id="2055160"/>
    <lineage>
        <taxon>Bacteria</taxon>
        <taxon>Bacillati</taxon>
        <taxon>Bacillota</taxon>
        <taxon>Bacilli</taxon>
        <taxon>Bacillales</taxon>
        <taxon>Alicyclobacillaceae</taxon>
        <taxon>Kyrpidia</taxon>
    </lineage>
</organism>
<dbReference type="PANTHER" id="PTHR10799">
    <property type="entry name" value="SNF2/RAD54 HELICASE FAMILY"/>
    <property type="match status" value="1"/>
</dbReference>
<sequence>MNHLPEVEFNESAFDEFVTRVREDRWDSWAMFQLALEAHRRQLTEDFDRLTCIEQLPAVIPYPHQLRTAERVLREFRGRAILADEVGLGKTIEAALVLKEYLIRGLVQKALILVPASLVLQWTRELNEKFNIPAFAQRNEWSWSTYNILVASIDTTKRDPHRQAVLSQPWDMVIVDEAHKLKNRKTKNWQLVNQLQKKYCLLLTATPIQNDLRELYNLITLLKPGQLGSFREFCRNFVEDKRTPKNPAGLRKALDAVMIRNKRSEGNVEFTKRYVRQVPLQLSPEERVFYEAVTAFIREEYRRRIDTSQNVLHLITLQREMCSSPYAALNTLERMAKDEVHPAGFRARLLELCELGARIPAYTKVETTIDLVNQIHDKVIVFTEYRASQDFLLYMMKRRGIPAVPFRGGFQRGKKDWMKDIFSKRAQVMVATEAGGEGLNLQFCNQIINFDLPWNPMRVEQRIGRVHRLGQTRDVFIHNLATADTIEQYIVELLQEKIRLFELVIGELDLILGKMRLSADDFERQVIRWIMDAEHPDRLREKMDEFNHAFESAKAEWARERATEGVELPGLI</sequence>
<keyword evidence="3 7" id="KW-0347">Helicase</keyword>
<dbReference type="GO" id="GO:0005524">
    <property type="term" value="F:ATP binding"/>
    <property type="evidence" value="ECO:0007669"/>
    <property type="project" value="UniProtKB-KW"/>
</dbReference>
<dbReference type="InterPro" id="IPR000330">
    <property type="entry name" value="SNF2_N"/>
</dbReference>
<evidence type="ECO:0000313" key="8">
    <source>
        <dbReference type="Proteomes" id="UP000231932"/>
    </source>
</evidence>
<dbReference type="InterPro" id="IPR014001">
    <property type="entry name" value="Helicase_ATP-bd"/>
</dbReference>
<dbReference type="GO" id="GO:0016787">
    <property type="term" value="F:hydrolase activity"/>
    <property type="evidence" value="ECO:0007669"/>
    <property type="project" value="UniProtKB-KW"/>
</dbReference>
<dbReference type="Gene3D" id="3.40.50.10810">
    <property type="entry name" value="Tandem AAA-ATPase domain"/>
    <property type="match status" value="1"/>
</dbReference>
<evidence type="ECO:0000256" key="2">
    <source>
        <dbReference type="ARBA" id="ARBA00022801"/>
    </source>
</evidence>
<evidence type="ECO:0000256" key="3">
    <source>
        <dbReference type="ARBA" id="ARBA00022806"/>
    </source>
</evidence>
<dbReference type="InterPro" id="IPR038718">
    <property type="entry name" value="SNF2-like_sf"/>
</dbReference>
<dbReference type="AlphaFoldDB" id="A0A2K8NCL8"/>
<dbReference type="CDD" id="cd18011">
    <property type="entry name" value="DEXDc_RapA"/>
    <property type="match status" value="1"/>
</dbReference>
<dbReference type="Pfam" id="PF00271">
    <property type="entry name" value="Helicase_C"/>
    <property type="match status" value="1"/>
</dbReference>
<dbReference type="PROSITE" id="PS51192">
    <property type="entry name" value="HELICASE_ATP_BIND_1"/>
    <property type="match status" value="1"/>
</dbReference>
<feature type="domain" description="Helicase ATP-binding" evidence="5">
    <location>
        <begin position="71"/>
        <end position="225"/>
    </location>
</feature>